<feature type="region of interest" description="Disordered" evidence="6">
    <location>
        <begin position="341"/>
        <end position="406"/>
    </location>
</feature>
<keyword evidence="2 5" id="KW-0863">Zinc-finger</keyword>
<feature type="domain" description="C3H1-type" evidence="7">
    <location>
        <begin position="309"/>
        <end position="337"/>
    </location>
</feature>
<feature type="region of interest" description="Disordered" evidence="6">
    <location>
        <begin position="230"/>
        <end position="267"/>
    </location>
</feature>
<feature type="region of interest" description="Disordered" evidence="6">
    <location>
        <begin position="1"/>
        <end position="46"/>
    </location>
</feature>
<accession>A0A9W3DBY3</accession>
<dbReference type="InterPro" id="IPR000571">
    <property type="entry name" value="Znf_CCCH"/>
</dbReference>
<dbReference type="OrthoDB" id="411372at2759"/>
<evidence type="ECO:0000313" key="8">
    <source>
        <dbReference type="Proteomes" id="UP000504610"/>
    </source>
</evidence>
<feature type="zinc finger region" description="C3H1-type" evidence="5">
    <location>
        <begin position="140"/>
        <end position="168"/>
    </location>
</feature>
<evidence type="ECO:0000256" key="1">
    <source>
        <dbReference type="ARBA" id="ARBA00022723"/>
    </source>
</evidence>
<feature type="zinc finger region" description="C3H1-type" evidence="5">
    <location>
        <begin position="264"/>
        <end position="292"/>
    </location>
</feature>
<dbReference type="PROSITE" id="PS50103">
    <property type="entry name" value="ZF_C3H1"/>
    <property type="match status" value="5"/>
</dbReference>
<dbReference type="RefSeq" id="XP_056861247.1">
    <property type="nucleotide sequence ID" value="XM_057005267.1"/>
</dbReference>
<proteinExistence type="predicted"/>
<feature type="zinc finger region" description="C3H1-type" evidence="5">
    <location>
        <begin position="309"/>
        <end position="337"/>
    </location>
</feature>
<dbReference type="SMART" id="SM00356">
    <property type="entry name" value="ZnF_C3H1"/>
    <property type="match status" value="5"/>
</dbReference>
<dbReference type="InterPro" id="IPR050974">
    <property type="entry name" value="Plant_ZF_CCCH"/>
</dbReference>
<dbReference type="GO" id="GO:0008270">
    <property type="term" value="F:zinc ion binding"/>
    <property type="evidence" value="ECO:0007669"/>
    <property type="project" value="UniProtKB-KW"/>
</dbReference>
<organism evidence="8 9">
    <name type="scientific">Raphanus sativus</name>
    <name type="common">Radish</name>
    <name type="synonym">Raphanus raphanistrum var. sativus</name>
    <dbReference type="NCBI Taxonomy" id="3726"/>
    <lineage>
        <taxon>Eukaryota</taxon>
        <taxon>Viridiplantae</taxon>
        <taxon>Streptophyta</taxon>
        <taxon>Embryophyta</taxon>
        <taxon>Tracheophyta</taxon>
        <taxon>Spermatophyta</taxon>
        <taxon>Magnoliopsida</taxon>
        <taxon>eudicotyledons</taxon>
        <taxon>Gunneridae</taxon>
        <taxon>Pentapetalae</taxon>
        <taxon>rosids</taxon>
        <taxon>malvids</taxon>
        <taxon>Brassicales</taxon>
        <taxon>Brassicaceae</taxon>
        <taxon>Brassiceae</taxon>
        <taxon>Raphanus</taxon>
    </lineage>
</organism>
<dbReference type="GO" id="GO:0003729">
    <property type="term" value="F:mRNA binding"/>
    <property type="evidence" value="ECO:0007669"/>
    <property type="project" value="TreeGrafter"/>
</dbReference>
<gene>
    <name evidence="9" type="primary">LOC108835072</name>
</gene>
<evidence type="ECO:0000259" key="7">
    <source>
        <dbReference type="PROSITE" id="PS50103"/>
    </source>
</evidence>
<evidence type="ECO:0000256" key="6">
    <source>
        <dbReference type="SAM" id="MobiDB-lite"/>
    </source>
</evidence>
<feature type="zinc finger region" description="C3H1-type" evidence="5">
    <location>
        <begin position="90"/>
        <end position="118"/>
    </location>
</feature>
<feature type="compositionally biased region" description="Basic and acidic residues" evidence="6">
    <location>
        <begin position="394"/>
        <end position="406"/>
    </location>
</feature>
<dbReference type="Gene3D" id="2.30.30.1190">
    <property type="match status" value="1"/>
</dbReference>
<dbReference type="GeneID" id="108835072"/>
<feature type="compositionally biased region" description="Polar residues" evidence="6">
    <location>
        <begin position="247"/>
        <end position="262"/>
    </location>
</feature>
<dbReference type="InterPro" id="IPR036855">
    <property type="entry name" value="Znf_CCCH_sf"/>
</dbReference>
<feature type="domain" description="C3H1-type" evidence="7">
    <location>
        <begin position="90"/>
        <end position="118"/>
    </location>
</feature>
<feature type="compositionally biased region" description="Low complexity" evidence="6">
    <location>
        <begin position="370"/>
        <end position="391"/>
    </location>
</feature>
<protein>
    <submittedName>
        <fullName evidence="9">Zinc finger CCCH domain-containing protein 58</fullName>
    </submittedName>
</protein>
<dbReference type="Gene3D" id="4.10.1000.10">
    <property type="entry name" value="Zinc finger, CCCH-type"/>
    <property type="match status" value="2"/>
</dbReference>
<evidence type="ECO:0000256" key="3">
    <source>
        <dbReference type="ARBA" id="ARBA00022833"/>
    </source>
</evidence>
<feature type="domain" description="C3H1-type" evidence="7">
    <location>
        <begin position="140"/>
        <end position="168"/>
    </location>
</feature>
<dbReference type="SUPFAM" id="SSF90229">
    <property type="entry name" value="CCCH zinc finger"/>
    <property type="match status" value="5"/>
</dbReference>
<dbReference type="KEGG" id="rsz:108835072"/>
<dbReference type="GO" id="GO:0003677">
    <property type="term" value="F:DNA binding"/>
    <property type="evidence" value="ECO:0007669"/>
    <property type="project" value="UniProtKB-KW"/>
</dbReference>
<dbReference type="AlphaFoldDB" id="A0A9W3DBY3"/>
<reference evidence="8" key="1">
    <citation type="journal article" date="2019" name="Database">
        <title>The radish genome database (RadishGD): an integrated information resource for radish genomics.</title>
        <authorList>
            <person name="Yu H.J."/>
            <person name="Baek S."/>
            <person name="Lee Y.J."/>
            <person name="Cho A."/>
            <person name="Mun J.H."/>
        </authorList>
    </citation>
    <scope>NUCLEOTIDE SEQUENCE [LARGE SCALE GENOMIC DNA]</scope>
    <source>
        <strain evidence="8">cv. WK10039</strain>
    </source>
</reference>
<evidence type="ECO:0000313" key="9">
    <source>
        <dbReference type="RefSeq" id="XP_056861247.1"/>
    </source>
</evidence>
<evidence type="ECO:0000256" key="2">
    <source>
        <dbReference type="ARBA" id="ARBA00022771"/>
    </source>
</evidence>
<dbReference type="PANTHER" id="PTHR12506:SF41">
    <property type="entry name" value="ZINC FINGER CCCH DOMAIN-CONTAINING PROTEIN 58"/>
    <property type="match status" value="1"/>
</dbReference>
<keyword evidence="8" id="KW-1185">Reference proteome</keyword>
<dbReference type="Proteomes" id="UP000504610">
    <property type="component" value="Chromosome 3"/>
</dbReference>
<feature type="compositionally biased region" description="Polar residues" evidence="6">
    <location>
        <begin position="350"/>
        <end position="369"/>
    </location>
</feature>
<reference evidence="9" key="2">
    <citation type="submission" date="2025-08" db="UniProtKB">
        <authorList>
            <consortium name="RefSeq"/>
        </authorList>
    </citation>
    <scope>IDENTIFICATION</scope>
    <source>
        <tissue evidence="9">Leaf</tissue>
    </source>
</reference>
<keyword evidence="1 5" id="KW-0479">Metal-binding</keyword>
<name>A0A9W3DBY3_RAPSA</name>
<keyword evidence="4" id="KW-0238">DNA-binding</keyword>
<feature type="domain" description="C3H1-type" evidence="7">
    <location>
        <begin position="264"/>
        <end position="292"/>
    </location>
</feature>
<feature type="compositionally biased region" description="Gly residues" evidence="6">
    <location>
        <begin position="1"/>
        <end position="11"/>
    </location>
</feature>
<evidence type="ECO:0000256" key="5">
    <source>
        <dbReference type="PROSITE-ProRule" id="PRU00723"/>
    </source>
</evidence>
<feature type="zinc finger region" description="C3H1-type" evidence="5">
    <location>
        <begin position="44"/>
        <end position="72"/>
    </location>
</feature>
<dbReference type="Pfam" id="PF00642">
    <property type="entry name" value="zf-CCCH"/>
    <property type="match status" value="5"/>
</dbReference>
<evidence type="ECO:0000256" key="4">
    <source>
        <dbReference type="ARBA" id="ARBA00023125"/>
    </source>
</evidence>
<dbReference type="PANTHER" id="PTHR12506">
    <property type="entry name" value="PROTEIN PHOSPHATASE RELATED"/>
    <property type="match status" value="1"/>
</dbReference>
<feature type="domain" description="C3H1-type" evidence="7">
    <location>
        <begin position="44"/>
        <end position="72"/>
    </location>
</feature>
<keyword evidence="3 5" id="KW-0862">Zinc</keyword>
<sequence>MEQHGGGGTGDEGSLSDPVTDTGLEASMSRLGLGGGGSESYPKRPDEPDCVYYLRTGVCGYGSKCQFNHPPNRPPVSGDLRTEAGEVPERMGQPVCQHFMRTGDCKFGASCKYHHPRQGSGGGDSVTSPISFNHMGFPLRPGEKECPYYMRTGQCKFGSTCKFHHPVPPGDHQAPSHHPLPTSPPAIYPSQQFGVVVPRPYPTYSQMVLSPGMVGWNPYQASVSAIPSPGTPSSVYGTKPLSPSAPAYQSGSASSNKEQSFPQRPGQPECTYFLRTGDCKYGTSCRYHHPLEAASPKGISLSHIGLPLRPGTAQCSHFAQHGICKLGPACKFDHSSSLSTLAPSLSSSSDQGTEVHSSSSIKPKTTASGESETVAAGVSSSSSMTGDVSNSKPAESKNGDSAKHSG</sequence>